<evidence type="ECO:0000256" key="3">
    <source>
        <dbReference type="ARBA" id="ARBA00006870"/>
    </source>
</evidence>
<keyword evidence="6 10" id="KW-1278">Translocase</keyword>
<comment type="function">
    <text evidence="1 10">Part of cytochrome c oxidase, its function is unknown.</text>
</comment>
<dbReference type="Proteomes" id="UP001596337">
    <property type="component" value="Unassembled WGS sequence"/>
</dbReference>
<accession>A0ABW2C4H9</accession>
<evidence type="ECO:0000256" key="4">
    <source>
        <dbReference type="ARBA" id="ARBA00022475"/>
    </source>
</evidence>
<evidence type="ECO:0000256" key="7">
    <source>
        <dbReference type="ARBA" id="ARBA00022989"/>
    </source>
</evidence>
<dbReference type="RefSeq" id="WP_345397586.1">
    <property type="nucleotide sequence ID" value="NZ_BAABLA010000027.1"/>
</dbReference>
<name>A0ABW2C4H9_9PSEU</name>
<dbReference type="Pfam" id="PF12270">
    <property type="entry name" value="Cyt_c_ox_IV"/>
    <property type="match status" value="1"/>
</dbReference>
<dbReference type="PIRSF" id="PIRSF017385">
    <property type="entry name" value="CtaF"/>
    <property type="match status" value="1"/>
</dbReference>
<dbReference type="EMBL" id="JBHSXX010000001">
    <property type="protein sequence ID" value="MFC6869689.1"/>
    <property type="molecule type" value="Genomic_DNA"/>
</dbReference>
<comment type="subunit">
    <text evidence="10">Associates with subunits I, II and III to form cytochrome c oxidase.</text>
</comment>
<reference evidence="13" key="1">
    <citation type="journal article" date="2019" name="Int. J. Syst. Evol. Microbiol.">
        <title>The Global Catalogue of Microorganisms (GCM) 10K type strain sequencing project: providing services to taxonomists for standard genome sequencing and annotation.</title>
        <authorList>
            <consortium name="The Broad Institute Genomics Platform"/>
            <consortium name="The Broad Institute Genome Sequencing Center for Infectious Disease"/>
            <person name="Wu L."/>
            <person name="Ma J."/>
        </authorList>
    </citation>
    <scope>NUCLEOTIDE SEQUENCE [LARGE SCALE GENOMIC DNA]</scope>
    <source>
        <strain evidence="13">KCTC 32255</strain>
    </source>
</reference>
<comment type="similarity">
    <text evidence="3 10">Belongs to the cytochrome c oxidase bacterial subunit CtaF family.</text>
</comment>
<keyword evidence="13" id="KW-1185">Reference proteome</keyword>
<evidence type="ECO:0000256" key="2">
    <source>
        <dbReference type="ARBA" id="ARBA00004651"/>
    </source>
</evidence>
<evidence type="ECO:0000256" key="5">
    <source>
        <dbReference type="ARBA" id="ARBA00022692"/>
    </source>
</evidence>
<sequence>MKVEARIFEIVTIFAFFIAIVYAVMTGLMTRDGVEPIGTVALILTGGLALLAGSYFRFIARRIEQRPEDHDDAEVSDGAGELGFFSPGSYWPVAVAAAAALAGIALAYFAVWLLVIATVLLLITIGGLVFEYHRGRGEAGPAAD</sequence>
<proteinExistence type="inferred from homology"/>
<feature type="transmembrane region" description="Helical" evidence="11">
    <location>
        <begin position="112"/>
        <end position="130"/>
    </location>
</feature>
<organism evidence="12 13">
    <name type="scientific">Haloechinothrix salitolerans</name>
    <dbReference type="NCBI Taxonomy" id="926830"/>
    <lineage>
        <taxon>Bacteria</taxon>
        <taxon>Bacillati</taxon>
        <taxon>Actinomycetota</taxon>
        <taxon>Actinomycetes</taxon>
        <taxon>Pseudonocardiales</taxon>
        <taxon>Pseudonocardiaceae</taxon>
        <taxon>Haloechinothrix</taxon>
    </lineage>
</organism>
<keyword evidence="8 10" id="KW-0472">Membrane</keyword>
<comment type="caution">
    <text evidence="12">The sequence shown here is derived from an EMBL/GenBank/DDBJ whole genome shotgun (WGS) entry which is preliminary data.</text>
</comment>
<protein>
    <recommendedName>
        <fullName evidence="10">Cytochrome c oxidase polypeptide 4</fullName>
        <ecNumber evidence="10">7.1.1.9</ecNumber>
    </recommendedName>
    <alternativeName>
        <fullName evidence="10">Cytochrome aa3 subunit 4</fullName>
    </alternativeName>
    <alternativeName>
        <fullName evidence="10">Cytochrome c oxidase polypeptide IV</fullName>
    </alternativeName>
</protein>
<comment type="subcellular location">
    <subcellularLocation>
        <location evidence="2">Cell membrane</location>
        <topology evidence="2">Multi-pass membrane protein</topology>
    </subcellularLocation>
</comment>
<keyword evidence="5 11" id="KW-0812">Transmembrane</keyword>
<dbReference type="EC" id="7.1.1.9" evidence="10"/>
<evidence type="ECO:0000256" key="9">
    <source>
        <dbReference type="ARBA" id="ARBA00047816"/>
    </source>
</evidence>
<comment type="catalytic activity">
    <reaction evidence="9 10">
        <text>4 Fe(II)-[cytochrome c] + O2 + 8 H(+)(in) = 4 Fe(III)-[cytochrome c] + 2 H2O + 4 H(+)(out)</text>
        <dbReference type="Rhea" id="RHEA:11436"/>
        <dbReference type="Rhea" id="RHEA-COMP:10350"/>
        <dbReference type="Rhea" id="RHEA-COMP:14399"/>
        <dbReference type="ChEBI" id="CHEBI:15377"/>
        <dbReference type="ChEBI" id="CHEBI:15378"/>
        <dbReference type="ChEBI" id="CHEBI:15379"/>
        <dbReference type="ChEBI" id="CHEBI:29033"/>
        <dbReference type="ChEBI" id="CHEBI:29034"/>
        <dbReference type="EC" id="7.1.1.9"/>
    </reaction>
</comment>
<keyword evidence="4 10" id="KW-1003">Cell membrane</keyword>
<evidence type="ECO:0000256" key="10">
    <source>
        <dbReference type="PIRNR" id="PIRNR017385"/>
    </source>
</evidence>
<feature type="transmembrane region" description="Helical" evidence="11">
    <location>
        <begin position="37"/>
        <end position="56"/>
    </location>
</feature>
<gene>
    <name evidence="12" type="ORF">ACFQGD_21340</name>
</gene>
<evidence type="ECO:0000313" key="12">
    <source>
        <dbReference type="EMBL" id="MFC6869689.1"/>
    </source>
</evidence>
<evidence type="ECO:0000256" key="8">
    <source>
        <dbReference type="ARBA" id="ARBA00023136"/>
    </source>
</evidence>
<evidence type="ECO:0000256" key="11">
    <source>
        <dbReference type="SAM" id="Phobius"/>
    </source>
</evidence>
<evidence type="ECO:0000256" key="1">
    <source>
        <dbReference type="ARBA" id="ARBA00002536"/>
    </source>
</evidence>
<evidence type="ECO:0000313" key="13">
    <source>
        <dbReference type="Proteomes" id="UP001596337"/>
    </source>
</evidence>
<dbReference type="InterPro" id="IPR021050">
    <property type="entry name" value="Cyt_c_oxidase_su4_actinobac"/>
</dbReference>
<keyword evidence="7 11" id="KW-1133">Transmembrane helix</keyword>
<feature type="transmembrane region" description="Helical" evidence="11">
    <location>
        <begin position="89"/>
        <end position="106"/>
    </location>
</feature>
<evidence type="ECO:0000256" key="6">
    <source>
        <dbReference type="ARBA" id="ARBA00022967"/>
    </source>
</evidence>
<feature type="transmembrane region" description="Helical" evidence="11">
    <location>
        <begin position="7"/>
        <end position="25"/>
    </location>
</feature>